<protein>
    <recommendedName>
        <fullName evidence="3">Right handed beta helix domain-containing protein</fullName>
    </recommendedName>
</protein>
<keyword evidence="2" id="KW-1185">Reference proteome</keyword>
<dbReference type="InterPro" id="IPR011050">
    <property type="entry name" value="Pectin_lyase_fold/virulence"/>
</dbReference>
<evidence type="ECO:0000313" key="1">
    <source>
        <dbReference type="EMBL" id="GBG11244.1"/>
    </source>
</evidence>
<evidence type="ECO:0000313" key="2">
    <source>
        <dbReference type="Proteomes" id="UP000245202"/>
    </source>
</evidence>
<organism evidence="1 2">
    <name type="scientific">Paenibacillus agaridevorans</name>
    <dbReference type="NCBI Taxonomy" id="171404"/>
    <lineage>
        <taxon>Bacteria</taxon>
        <taxon>Bacillati</taxon>
        <taxon>Bacillota</taxon>
        <taxon>Bacilli</taxon>
        <taxon>Bacillales</taxon>
        <taxon>Paenibacillaceae</taxon>
        <taxon>Paenibacillus</taxon>
    </lineage>
</organism>
<name>A0A2R5F4Y6_9BACL</name>
<dbReference type="RefSeq" id="WP_108995586.1">
    <property type="nucleotide sequence ID" value="NZ_BDQX01000390.1"/>
</dbReference>
<comment type="caution">
    <text evidence="1">The sequence shown here is derived from an EMBL/GenBank/DDBJ whole genome shotgun (WGS) entry which is preliminary data.</text>
</comment>
<dbReference type="Gene3D" id="2.160.20.10">
    <property type="entry name" value="Single-stranded right-handed beta-helix, Pectin lyase-like"/>
    <property type="match status" value="1"/>
</dbReference>
<dbReference type="SUPFAM" id="SSF51126">
    <property type="entry name" value="Pectin lyase-like"/>
    <property type="match status" value="1"/>
</dbReference>
<sequence length="224" mass="23732">MIEQTEITKPGGQTDPPGFYTLEEGIWLFGNDHKIFNNYFENLTGEAIYLPNGDFDGGTGGSPPSPTVEELRKQWKVYRALIINNTIVNSATGIVIGSGKAYAPQDSVVANNIVRNSTGTLYYEAATTNTLFQGNIGYGSTISNVSRSSGQIRNINPLLTTVSGIQKLSASSSAIDAAVGTYAFVLQDMDGQARATADVGADEYSGAPLLNRPLVASDVGLNTP</sequence>
<evidence type="ECO:0008006" key="3">
    <source>
        <dbReference type="Google" id="ProtNLM"/>
    </source>
</evidence>
<gene>
    <name evidence="1" type="ORF">PAT3040_06037</name>
</gene>
<dbReference type="EMBL" id="BDQX01000390">
    <property type="protein sequence ID" value="GBG11244.1"/>
    <property type="molecule type" value="Genomic_DNA"/>
</dbReference>
<dbReference type="InterPro" id="IPR012334">
    <property type="entry name" value="Pectin_lyas_fold"/>
</dbReference>
<accession>A0A2R5F4Y6</accession>
<dbReference type="Proteomes" id="UP000245202">
    <property type="component" value="Unassembled WGS sequence"/>
</dbReference>
<reference evidence="1 2" key="1">
    <citation type="submission" date="2017-08" db="EMBL/GenBank/DDBJ databases">
        <title>Substantial Increase in Enzyme Production by Combined Drug-Resistance Mutations in Paenibacillus agaridevorans.</title>
        <authorList>
            <person name="Tanaka Y."/>
            <person name="Funane K."/>
            <person name="Hosaka T."/>
            <person name="Shiwa Y."/>
            <person name="Fujita N."/>
            <person name="Miyazaki T."/>
            <person name="Yoshikawa H."/>
            <person name="Murakami K."/>
            <person name="Kasahara K."/>
            <person name="Inaoka T."/>
            <person name="Hiraga Y."/>
            <person name="Ochi K."/>
        </authorList>
    </citation>
    <scope>NUCLEOTIDE SEQUENCE [LARGE SCALE GENOMIC DNA]</scope>
    <source>
        <strain evidence="1 2">T-3040</strain>
    </source>
</reference>
<dbReference type="AlphaFoldDB" id="A0A2R5F4Y6"/>
<proteinExistence type="predicted"/>